<dbReference type="PANTHER" id="PTHR21098">
    <property type="entry name" value="RIBOFLAVIN SYNTHASE ALPHA CHAIN"/>
    <property type="match status" value="1"/>
</dbReference>
<dbReference type="Pfam" id="PF00677">
    <property type="entry name" value="Lum_binding"/>
    <property type="match status" value="2"/>
</dbReference>
<dbReference type="Proteomes" id="UP000242662">
    <property type="component" value="Unassembled WGS sequence"/>
</dbReference>
<evidence type="ECO:0000256" key="8">
    <source>
        <dbReference type="ARBA" id="ARBA00022679"/>
    </source>
</evidence>
<dbReference type="NCBIfam" id="NF006767">
    <property type="entry name" value="PRK09289.1"/>
    <property type="match status" value="1"/>
</dbReference>
<evidence type="ECO:0000259" key="12">
    <source>
        <dbReference type="PROSITE" id="PS51177"/>
    </source>
</evidence>
<dbReference type="PROSITE" id="PS51177">
    <property type="entry name" value="LUMAZINE_BIND"/>
    <property type="match status" value="2"/>
</dbReference>
<feature type="repeat" description="Lumazine-binding" evidence="11">
    <location>
        <begin position="1"/>
        <end position="96"/>
    </location>
</feature>
<dbReference type="InterPro" id="IPR026017">
    <property type="entry name" value="Lumazine-bd_dom"/>
</dbReference>
<evidence type="ECO:0000256" key="1">
    <source>
        <dbReference type="ARBA" id="ARBA00000968"/>
    </source>
</evidence>
<feature type="domain" description="Lumazine-binding" evidence="12">
    <location>
        <begin position="97"/>
        <end position="193"/>
    </location>
</feature>
<proteinExistence type="predicted"/>
<dbReference type="NCBIfam" id="TIGR00187">
    <property type="entry name" value="ribE"/>
    <property type="match status" value="1"/>
</dbReference>
<keyword evidence="9" id="KW-0677">Repeat</keyword>
<dbReference type="SUPFAM" id="SSF63380">
    <property type="entry name" value="Riboflavin synthase domain-like"/>
    <property type="match status" value="2"/>
</dbReference>
<dbReference type="STRING" id="1464122.SAMN05421737_10365"/>
<keyword evidence="7" id="KW-0686">Riboflavin biosynthesis</keyword>
<dbReference type="PIRSF" id="PIRSF000498">
    <property type="entry name" value="Riboflavin_syn_A"/>
    <property type="match status" value="1"/>
</dbReference>
<dbReference type="EC" id="2.5.1.9" evidence="5 10"/>
<dbReference type="FunFam" id="2.40.30.20:FF:000003">
    <property type="entry name" value="Riboflavin synthase, alpha subunit"/>
    <property type="match status" value="1"/>
</dbReference>
<dbReference type="EMBL" id="FMYM01000003">
    <property type="protein sequence ID" value="SDB90584.1"/>
    <property type="molecule type" value="Genomic_DNA"/>
</dbReference>
<evidence type="ECO:0000256" key="6">
    <source>
        <dbReference type="ARBA" id="ARBA00013950"/>
    </source>
</evidence>
<organism evidence="13 14">
    <name type="scientific">Shouchella lonarensis</name>
    <dbReference type="NCBI Taxonomy" id="1464122"/>
    <lineage>
        <taxon>Bacteria</taxon>
        <taxon>Bacillati</taxon>
        <taxon>Bacillota</taxon>
        <taxon>Bacilli</taxon>
        <taxon>Bacillales</taxon>
        <taxon>Bacillaceae</taxon>
        <taxon>Shouchella</taxon>
    </lineage>
</organism>
<sequence length="216" mass="23045">MFTGIIEEIGTVKQLHQTGQALRLVIGCQKVLTDVNLGDSIAVNGVCLTVTSYDSSSFTADVMPETVQATTLSHLVRGSAVNLERAMLASSRFGGHIVSGHVDGVGQVVRRTPAHNAVYFEVSAAPALIHYIVKKGSVAMDGTSLTVFAVSETTFTVSIIPHTLTETIIGMKQAGDPVNIECDMIGKYVEKMLQPKEGNRSTSLSQLLEENGFYGS</sequence>
<keyword evidence="14" id="KW-1185">Reference proteome</keyword>
<keyword evidence="8" id="KW-0808">Transferase</keyword>
<dbReference type="GO" id="GO:0004746">
    <property type="term" value="F:riboflavin synthase activity"/>
    <property type="evidence" value="ECO:0007669"/>
    <property type="project" value="UniProtKB-UniRule"/>
</dbReference>
<comment type="catalytic activity">
    <reaction evidence="1">
        <text>2 6,7-dimethyl-8-(1-D-ribityl)lumazine + H(+) = 5-amino-6-(D-ribitylamino)uracil + riboflavin</text>
        <dbReference type="Rhea" id="RHEA:20772"/>
        <dbReference type="ChEBI" id="CHEBI:15378"/>
        <dbReference type="ChEBI" id="CHEBI:15934"/>
        <dbReference type="ChEBI" id="CHEBI:57986"/>
        <dbReference type="ChEBI" id="CHEBI:58201"/>
        <dbReference type="EC" id="2.5.1.9"/>
    </reaction>
</comment>
<dbReference type="OrthoDB" id="9788537at2"/>
<dbReference type="Gene3D" id="2.40.30.20">
    <property type="match status" value="2"/>
</dbReference>
<comment type="pathway">
    <text evidence="3">Cofactor biosynthesis; riboflavin biosynthesis; riboflavin from 2-hydroxy-3-oxobutyl phosphate and 5-amino-6-(D-ribitylamino)uracil: step 2/2.</text>
</comment>
<evidence type="ECO:0000256" key="11">
    <source>
        <dbReference type="PROSITE-ProRule" id="PRU00524"/>
    </source>
</evidence>
<dbReference type="InterPro" id="IPR017938">
    <property type="entry name" value="Riboflavin_synthase-like_b-brl"/>
</dbReference>
<evidence type="ECO:0000256" key="9">
    <source>
        <dbReference type="ARBA" id="ARBA00022737"/>
    </source>
</evidence>
<evidence type="ECO:0000313" key="14">
    <source>
        <dbReference type="Proteomes" id="UP000242662"/>
    </source>
</evidence>
<accession>A0A1G6H8V5</accession>
<evidence type="ECO:0000256" key="5">
    <source>
        <dbReference type="ARBA" id="ARBA00012827"/>
    </source>
</evidence>
<dbReference type="FunFam" id="2.40.30.20:FF:000004">
    <property type="entry name" value="Riboflavin synthase, alpha subunit"/>
    <property type="match status" value="1"/>
</dbReference>
<dbReference type="PANTHER" id="PTHR21098:SF12">
    <property type="entry name" value="RIBOFLAVIN SYNTHASE"/>
    <property type="match status" value="1"/>
</dbReference>
<feature type="domain" description="Lumazine-binding" evidence="12">
    <location>
        <begin position="1"/>
        <end position="96"/>
    </location>
</feature>
<evidence type="ECO:0000256" key="2">
    <source>
        <dbReference type="ARBA" id="ARBA00002803"/>
    </source>
</evidence>
<name>A0A1G6H8V5_9BACI</name>
<dbReference type="InterPro" id="IPR023366">
    <property type="entry name" value="ATP_synth_asu-like_sf"/>
</dbReference>
<gene>
    <name evidence="13" type="ORF">SAMN05421737_10365</name>
</gene>
<dbReference type="RefSeq" id="WP_090774932.1">
    <property type="nucleotide sequence ID" value="NZ_FMYM01000003.1"/>
</dbReference>
<dbReference type="GO" id="GO:0009231">
    <property type="term" value="P:riboflavin biosynthetic process"/>
    <property type="evidence" value="ECO:0007669"/>
    <property type="project" value="UniProtKB-KW"/>
</dbReference>
<reference evidence="14" key="1">
    <citation type="submission" date="2016-09" db="EMBL/GenBank/DDBJ databases">
        <authorList>
            <person name="Varghese N."/>
            <person name="Submissions S."/>
        </authorList>
    </citation>
    <scope>NUCLEOTIDE SEQUENCE [LARGE SCALE GENOMIC DNA]</scope>
    <source>
        <strain evidence="14">25nlg</strain>
    </source>
</reference>
<evidence type="ECO:0000256" key="4">
    <source>
        <dbReference type="ARBA" id="ARBA00011233"/>
    </source>
</evidence>
<evidence type="ECO:0000256" key="3">
    <source>
        <dbReference type="ARBA" id="ARBA00004887"/>
    </source>
</evidence>
<dbReference type="CDD" id="cd00402">
    <property type="entry name" value="Riboflavin_synthase_like"/>
    <property type="match status" value="1"/>
</dbReference>
<protein>
    <recommendedName>
        <fullName evidence="6 10">Riboflavin synthase</fullName>
        <ecNumber evidence="5 10">2.5.1.9</ecNumber>
    </recommendedName>
</protein>
<feature type="repeat" description="Lumazine-binding" evidence="11">
    <location>
        <begin position="97"/>
        <end position="193"/>
    </location>
</feature>
<comment type="function">
    <text evidence="2">Catalyzes the dismutation of two molecules of 6,7-dimethyl-8-ribityllumazine, resulting in the formation of riboflavin and 5-amino-6-(D-ribitylamino)uracil.</text>
</comment>
<comment type="subunit">
    <text evidence="4">Homotrimer.</text>
</comment>
<evidence type="ECO:0000313" key="13">
    <source>
        <dbReference type="EMBL" id="SDB90584.1"/>
    </source>
</evidence>
<evidence type="ECO:0000256" key="7">
    <source>
        <dbReference type="ARBA" id="ARBA00022619"/>
    </source>
</evidence>
<evidence type="ECO:0000256" key="10">
    <source>
        <dbReference type="NCBIfam" id="TIGR00187"/>
    </source>
</evidence>
<dbReference type="AlphaFoldDB" id="A0A1G6H8V5"/>
<dbReference type="NCBIfam" id="NF009566">
    <property type="entry name" value="PRK13020.1"/>
    <property type="match status" value="1"/>
</dbReference>
<dbReference type="InterPro" id="IPR001783">
    <property type="entry name" value="Lumazine-bd"/>
</dbReference>